<evidence type="ECO:0000256" key="1">
    <source>
        <dbReference type="PROSITE-ProRule" id="PRU00703"/>
    </source>
</evidence>
<gene>
    <name evidence="4" type="ORF">ABZ931_40100</name>
</gene>
<evidence type="ECO:0000313" key="5">
    <source>
        <dbReference type="Proteomes" id="UP001551189"/>
    </source>
</evidence>
<keyword evidence="2" id="KW-1133">Transmembrane helix</keyword>
<accession>A0ABV3BCD6</accession>
<dbReference type="RefSeq" id="WP_359703237.1">
    <property type="nucleotide sequence ID" value="NZ_JBEYXT010000455.1"/>
</dbReference>
<keyword evidence="2" id="KW-0812">Transmembrane</keyword>
<feature type="domain" description="CBS" evidence="3">
    <location>
        <begin position="27"/>
        <end position="96"/>
    </location>
</feature>
<dbReference type="EMBL" id="JBEYXT010000455">
    <property type="protein sequence ID" value="MEU6807118.1"/>
    <property type="molecule type" value="Genomic_DNA"/>
</dbReference>
<keyword evidence="5" id="KW-1185">Reference proteome</keyword>
<reference evidence="4 5" key="1">
    <citation type="submission" date="2024-06" db="EMBL/GenBank/DDBJ databases">
        <title>The Natural Products Discovery Center: Release of the First 8490 Sequenced Strains for Exploring Actinobacteria Biosynthetic Diversity.</title>
        <authorList>
            <person name="Kalkreuter E."/>
            <person name="Kautsar S.A."/>
            <person name="Yang D."/>
            <person name="Bader C.D."/>
            <person name="Teijaro C.N."/>
            <person name="Fluegel L."/>
            <person name="Davis C.M."/>
            <person name="Simpson J.R."/>
            <person name="Lauterbach L."/>
            <person name="Steele A.D."/>
            <person name="Gui C."/>
            <person name="Meng S."/>
            <person name="Li G."/>
            <person name="Viehrig K."/>
            <person name="Ye F."/>
            <person name="Su P."/>
            <person name="Kiefer A.F."/>
            <person name="Nichols A."/>
            <person name="Cepeda A.J."/>
            <person name="Yan W."/>
            <person name="Fan B."/>
            <person name="Jiang Y."/>
            <person name="Adhikari A."/>
            <person name="Zheng C.-J."/>
            <person name="Schuster L."/>
            <person name="Cowan T.M."/>
            <person name="Smanski M.J."/>
            <person name="Chevrette M.G."/>
            <person name="De Carvalho L.P.S."/>
            <person name="Shen B."/>
        </authorList>
    </citation>
    <scope>NUCLEOTIDE SEQUENCE [LARGE SCALE GENOMIC DNA]</scope>
    <source>
        <strain evidence="4 5">NPDC046851</strain>
    </source>
</reference>
<name>A0ABV3BCD6_9ACTN</name>
<evidence type="ECO:0000256" key="2">
    <source>
        <dbReference type="SAM" id="Phobius"/>
    </source>
</evidence>
<dbReference type="PROSITE" id="PS51371">
    <property type="entry name" value="CBS"/>
    <property type="match status" value="1"/>
</dbReference>
<dbReference type="InterPro" id="IPR000644">
    <property type="entry name" value="CBS_dom"/>
</dbReference>
<feature type="transmembrane region" description="Helical" evidence="2">
    <location>
        <begin position="195"/>
        <end position="216"/>
    </location>
</feature>
<keyword evidence="1" id="KW-0129">CBS domain</keyword>
<protein>
    <recommendedName>
        <fullName evidence="3">CBS domain-containing protein</fullName>
    </recommendedName>
</protein>
<organism evidence="4 5">
    <name type="scientific">Streptomyces neyagawaensis</name>
    <dbReference type="NCBI Taxonomy" id="42238"/>
    <lineage>
        <taxon>Bacteria</taxon>
        <taxon>Bacillati</taxon>
        <taxon>Actinomycetota</taxon>
        <taxon>Actinomycetes</taxon>
        <taxon>Kitasatosporales</taxon>
        <taxon>Streptomycetaceae</taxon>
        <taxon>Streptomyces</taxon>
    </lineage>
</organism>
<dbReference type="SUPFAM" id="SSF54631">
    <property type="entry name" value="CBS-domain pair"/>
    <property type="match status" value="1"/>
</dbReference>
<evidence type="ECO:0000259" key="3">
    <source>
        <dbReference type="PROSITE" id="PS51371"/>
    </source>
</evidence>
<dbReference type="InterPro" id="IPR046342">
    <property type="entry name" value="CBS_dom_sf"/>
</dbReference>
<evidence type="ECO:0000313" key="4">
    <source>
        <dbReference type="EMBL" id="MEU6807118.1"/>
    </source>
</evidence>
<sequence length="248" mass="26928">MQVRPFAEPVMVAAQSGEPMIIARHLMQPVRLVAEYVTESDTLSSAVRKMREAAASETEEASKVLVSALPVRWDDRVKGLVTKDQLVGAVRQHRDLKRERVRDLGLIAVDVDEELTDEKLERLVASETAVVAVLEHDLPVGLISPDRVAATLHEKADHTVTTPVRSDAHMTRGQRWHRALFGESARWTVVLGRGLLLGSAALLAVAILALLVTWAVRGTPAPLVAALVGPVLGVAVVVVLKAFAAHRR</sequence>
<comment type="caution">
    <text evidence="4">The sequence shown here is derived from an EMBL/GenBank/DDBJ whole genome shotgun (WGS) entry which is preliminary data.</text>
</comment>
<dbReference type="Proteomes" id="UP001551189">
    <property type="component" value="Unassembled WGS sequence"/>
</dbReference>
<proteinExistence type="predicted"/>
<keyword evidence="2" id="KW-0472">Membrane</keyword>
<feature type="transmembrane region" description="Helical" evidence="2">
    <location>
        <begin position="222"/>
        <end position="244"/>
    </location>
</feature>